<feature type="binding site" evidence="5">
    <location>
        <position position="143"/>
    </location>
    <ligand>
        <name>substrate</name>
    </ligand>
</feature>
<dbReference type="NCBIfam" id="NF002317">
    <property type="entry name" value="PRK01250.1"/>
    <property type="match status" value="1"/>
</dbReference>
<comment type="caution">
    <text evidence="6">The sequence shown here is derived from an EMBL/GenBank/DDBJ whole genome shotgun (WGS) entry which is preliminary data.</text>
</comment>
<dbReference type="GO" id="GO:0005737">
    <property type="term" value="C:cytoplasm"/>
    <property type="evidence" value="ECO:0007669"/>
    <property type="project" value="UniProtKB-SubCell"/>
</dbReference>
<keyword evidence="4 5" id="KW-0460">Magnesium</keyword>
<dbReference type="EMBL" id="JACCHU010000001">
    <property type="protein sequence ID" value="NYT52357.1"/>
    <property type="molecule type" value="Genomic_DNA"/>
</dbReference>
<evidence type="ECO:0000256" key="4">
    <source>
        <dbReference type="ARBA" id="ARBA00022842"/>
    </source>
</evidence>
<evidence type="ECO:0000313" key="7">
    <source>
        <dbReference type="Proteomes" id="UP000525329"/>
    </source>
</evidence>
<comment type="catalytic activity">
    <reaction evidence="5">
        <text>diphosphate + H2O = 2 phosphate + H(+)</text>
        <dbReference type="Rhea" id="RHEA:24576"/>
        <dbReference type="ChEBI" id="CHEBI:15377"/>
        <dbReference type="ChEBI" id="CHEBI:15378"/>
        <dbReference type="ChEBI" id="CHEBI:33019"/>
        <dbReference type="ChEBI" id="CHEBI:43474"/>
        <dbReference type="EC" id="3.6.1.1"/>
    </reaction>
</comment>
<evidence type="ECO:0000256" key="1">
    <source>
        <dbReference type="ARBA" id="ARBA00001946"/>
    </source>
</evidence>
<evidence type="ECO:0000313" key="6">
    <source>
        <dbReference type="EMBL" id="NYT52357.1"/>
    </source>
</evidence>
<dbReference type="GO" id="GO:0006796">
    <property type="term" value="P:phosphate-containing compound metabolic process"/>
    <property type="evidence" value="ECO:0007669"/>
    <property type="project" value="InterPro"/>
</dbReference>
<organism evidence="6 7">
    <name type="scientific">Candidatus Vesicomyosocius endoextente</name>
    <dbReference type="NCBI Taxonomy" id="2738853"/>
    <lineage>
        <taxon>Bacteria</taxon>
        <taxon>Pseudomonadati</taxon>
        <taxon>Pseudomonadota</taxon>
        <taxon>Gammaproteobacteria</taxon>
        <taxon>Candidatus Pseudothioglobaceae</taxon>
        <taxon>Candidatus Vesicomyidisocius</taxon>
    </lineage>
</organism>
<dbReference type="CDD" id="cd00412">
    <property type="entry name" value="pyrophosphatase"/>
    <property type="match status" value="1"/>
</dbReference>
<dbReference type="GO" id="GO:0000287">
    <property type="term" value="F:magnesium ion binding"/>
    <property type="evidence" value="ECO:0007669"/>
    <property type="project" value="UniProtKB-UniRule"/>
</dbReference>
<accession>A0A853G886</accession>
<dbReference type="AlphaFoldDB" id="A0A853G886"/>
<feature type="binding site" evidence="5">
    <location>
        <position position="31"/>
    </location>
    <ligand>
        <name>substrate</name>
    </ligand>
</feature>
<keyword evidence="3 5" id="KW-0378">Hydrolase</keyword>
<gene>
    <name evidence="5 6" type="primary">ppa</name>
    <name evidence="6" type="ORF">H0A74_02090</name>
</gene>
<comment type="subcellular location">
    <subcellularLocation>
        <location evidence="5">Cytoplasm</location>
    </subcellularLocation>
</comment>
<evidence type="ECO:0000256" key="5">
    <source>
        <dbReference type="HAMAP-Rule" id="MF_00209"/>
    </source>
</evidence>
<dbReference type="Proteomes" id="UP000525329">
    <property type="component" value="Unassembled WGS sequence"/>
</dbReference>
<feature type="binding site" evidence="5">
    <location>
        <position position="57"/>
    </location>
    <ligand>
        <name>substrate</name>
    </ligand>
</feature>
<dbReference type="InterPro" id="IPR036649">
    <property type="entry name" value="Pyrophosphatase_sf"/>
</dbReference>
<evidence type="ECO:0000256" key="2">
    <source>
        <dbReference type="ARBA" id="ARBA00022723"/>
    </source>
</evidence>
<feature type="binding site" evidence="5">
    <location>
        <position position="72"/>
    </location>
    <ligand>
        <name>Mg(2+)</name>
        <dbReference type="ChEBI" id="CHEBI:18420"/>
        <label>1</label>
    </ligand>
</feature>
<protein>
    <recommendedName>
        <fullName evidence="5">Inorganic pyrophosphatase</fullName>
        <ecNumber evidence="5">3.6.1.1</ecNumber>
    </recommendedName>
    <alternativeName>
        <fullName evidence="5">Pyrophosphate phospho-hydrolase</fullName>
        <shortName evidence="5">PPase</shortName>
    </alternativeName>
</protein>
<dbReference type="EC" id="3.6.1.1" evidence="5"/>
<name>A0A853G886_9GAMM</name>
<comment type="similarity">
    <text evidence="5">Belongs to the PPase family.</text>
</comment>
<dbReference type="GO" id="GO:0004427">
    <property type="term" value="F:inorganic diphosphate phosphatase activity"/>
    <property type="evidence" value="ECO:0007669"/>
    <property type="project" value="UniProtKB-UniRule"/>
</dbReference>
<sequence>MQNSLKPVTAGNIPDEVNVIIEIPANSSPIKYEIDKETGAMFVDRFISTPMFYPCNYGFVPETLSDDGDPTDILVITPYPLIHDSVITVRPIGILNMTDEAGKDSKILAVPIDKLCKSYHDIKCINDVAITLKKQIEHFFTYYKDLEEGKWVKIDGWGNSIKAKKELQASFNCYYQ</sequence>
<reference evidence="6 7" key="1">
    <citation type="submission" date="2020-05" db="EMBL/GenBank/DDBJ databases">
        <title>Horizontal transmission and recombination maintain forever young bacterial symbiont genomes.</title>
        <authorList>
            <person name="Russell S.L."/>
            <person name="Pepper-Tunick E."/>
            <person name="Svedberg J."/>
            <person name="Byrne A."/>
            <person name="Ruelas Castillo J."/>
            <person name="Vollmers C."/>
            <person name="Beinart R.A."/>
            <person name="Corbett-Detig R."/>
        </authorList>
    </citation>
    <scope>NUCLEOTIDE SEQUENCE [LARGE SCALE GENOMIC DNA]</scope>
    <source>
        <strain evidence="6">Monterey_2004</strain>
    </source>
</reference>
<dbReference type="HAMAP" id="MF_00209">
    <property type="entry name" value="Inorganic_PPase"/>
    <property type="match status" value="1"/>
</dbReference>
<comment type="subunit">
    <text evidence="5">Homohexamer.</text>
</comment>
<feature type="binding site" evidence="5">
    <location>
        <position position="67"/>
    </location>
    <ligand>
        <name>Mg(2+)</name>
        <dbReference type="ChEBI" id="CHEBI:18420"/>
        <label>1</label>
    </ligand>
</feature>
<proteinExistence type="inferred from homology"/>
<feature type="binding site" evidence="5">
    <location>
        <position position="45"/>
    </location>
    <ligand>
        <name>substrate</name>
    </ligand>
</feature>
<dbReference type="PANTHER" id="PTHR10286">
    <property type="entry name" value="INORGANIC PYROPHOSPHATASE"/>
    <property type="match status" value="1"/>
</dbReference>
<comment type="cofactor">
    <cofactor evidence="1 5">
        <name>Mg(2+)</name>
        <dbReference type="ChEBI" id="CHEBI:18420"/>
    </cofactor>
</comment>
<feature type="binding site" evidence="5">
    <location>
        <position position="104"/>
    </location>
    <ligand>
        <name>Mg(2+)</name>
        <dbReference type="ChEBI" id="CHEBI:18420"/>
        <label>1</label>
    </ligand>
</feature>
<dbReference type="InterPro" id="IPR008162">
    <property type="entry name" value="Pyrophosphatase"/>
</dbReference>
<dbReference type="SUPFAM" id="SSF50324">
    <property type="entry name" value="Inorganic pyrophosphatase"/>
    <property type="match status" value="1"/>
</dbReference>
<keyword evidence="5" id="KW-0963">Cytoplasm</keyword>
<comment type="function">
    <text evidence="5">Catalyzes the hydrolysis of inorganic pyrophosphate (PPi) forming two phosphate ions.</text>
</comment>
<dbReference type="Gene3D" id="3.90.80.10">
    <property type="entry name" value="Inorganic pyrophosphatase"/>
    <property type="match status" value="1"/>
</dbReference>
<dbReference type="Pfam" id="PF00719">
    <property type="entry name" value="Pyrophosphatase"/>
    <property type="match status" value="1"/>
</dbReference>
<evidence type="ECO:0000256" key="3">
    <source>
        <dbReference type="ARBA" id="ARBA00022801"/>
    </source>
</evidence>
<keyword evidence="2 5" id="KW-0479">Metal-binding</keyword>
<feature type="binding site" evidence="5">
    <location>
        <position position="72"/>
    </location>
    <ligand>
        <name>Mg(2+)</name>
        <dbReference type="ChEBI" id="CHEBI:18420"/>
        <label>2</label>
    </ligand>
</feature>